<evidence type="ECO:0000256" key="6">
    <source>
        <dbReference type="ARBA" id="ARBA00023136"/>
    </source>
</evidence>
<reference evidence="10" key="2">
    <citation type="submission" date="2023-01" db="EMBL/GenBank/DDBJ databases">
        <authorList>
            <person name="Sun Q."/>
            <person name="Evtushenko L."/>
        </authorList>
    </citation>
    <scope>NUCLEOTIDE SEQUENCE</scope>
    <source>
        <strain evidence="10">VKM Ac-2007</strain>
    </source>
</reference>
<gene>
    <name evidence="10" type="ORF">GCM10017600_57480</name>
</gene>
<organism evidence="10 11">
    <name type="scientific">Streptosporangium carneum</name>
    <dbReference type="NCBI Taxonomy" id="47481"/>
    <lineage>
        <taxon>Bacteria</taxon>
        <taxon>Bacillati</taxon>
        <taxon>Actinomycetota</taxon>
        <taxon>Actinomycetes</taxon>
        <taxon>Streptosporangiales</taxon>
        <taxon>Streptosporangiaceae</taxon>
        <taxon>Streptosporangium</taxon>
    </lineage>
</organism>
<comment type="subcellular location">
    <subcellularLocation>
        <location evidence="1">Cell membrane</location>
        <topology evidence="1">Multi-pass membrane protein</topology>
    </subcellularLocation>
</comment>
<name>A0A9W6I705_9ACTN</name>
<keyword evidence="4 8" id="KW-0812">Transmembrane</keyword>
<protein>
    <recommendedName>
        <fullName evidence="9">VTT domain-containing protein</fullName>
    </recommendedName>
</protein>
<sequence length="236" mass="24674">MVDLMDSLGAPGAGLAIALENLFPPLPSEVFLPLAGFTAGQGRMSLFAALAWTTAGSVAGALVLYLLGALLGPHRIRAIVARMPLMRVADVDRTLAWFAKHGTKAVFLGRLIPIFRSLISIPAGVERMRLPVFLGLTALGSLIWNSVLVMAGYLLGDNWGVVEGYVGVFSRIVLVLTVLAVVLFVAVRLAGARSGGRRGTGARRGAKGSAGTRAETDVADLPPVVSDHDGGGRLPR</sequence>
<evidence type="ECO:0000259" key="9">
    <source>
        <dbReference type="Pfam" id="PF09335"/>
    </source>
</evidence>
<dbReference type="InterPro" id="IPR032816">
    <property type="entry name" value="VTT_dom"/>
</dbReference>
<keyword evidence="5 8" id="KW-1133">Transmembrane helix</keyword>
<evidence type="ECO:0000256" key="4">
    <source>
        <dbReference type="ARBA" id="ARBA00022692"/>
    </source>
</evidence>
<accession>A0A9W6I705</accession>
<feature type="transmembrane region" description="Helical" evidence="8">
    <location>
        <begin position="168"/>
        <end position="190"/>
    </location>
</feature>
<reference evidence="10" key="1">
    <citation type="journal article" date="2014" name="Int. J. Syst. Evol. Microbiol.">
        <title>Complete genome sequence of Corynebacterium casei LMG S-19264T (=DSM 44701T), isolated from a smear-ripened cheese.</title>
        <authorList>
            <consortium name="US DOE Joint Genome Institute (JGI-PGF)"/>
            <person name="Walter F."/>
            <person name="Albersmeier A."/>
            <person name="Kalinowski J."/>
            <person name="Ruckert C."/>
        </authorList>
    </citation>
    <scope>NUCLEOTIDE SEQUENCE</scope>
    <source>
        <strain evidence="10">VKM Ac-2007</strain>
    </source>
</reference>
<dbReference type="GO" id="GO:0005886">
    <property type="term" value="C:plasma membrane"/>
    <property type="evidence" value="ECO:0007669"/>
    <property type="project" value="UniProtKB-SubCell"/>
</dbReference>
<keyword evidence="11" id="KW-1185">Reference proteome</keyword>
<feature type="domain" description="VTT" evidence="9">
    <location>
        <begin position="26"/>
        <end position="153"/>
    </location>
</feature>
<feature type="transmembrane region" description="Helical" evidence="8">
    <location>
        <begin position="132"/>
        <end position="156"/>
    </location>
</feature>
<feature type="transmembrane region" description="Helical" evidence="8">
    <location>
        <begin position="46"/>
        <end position="67"/>
    </location>
</feature>
<dbReference type="EMBL" id="BSEV01000016">
    <property type="protein sequence ID" value="GLK12338.1"/>
    <property type="molecule type" value="Genomic_DNA"/>
</dbReference>
<evidence type="ECO:0000256" key="7">
    <source>
        <dbReference type="SAM" id="MobiDB-lite"/>
    </source>
</evidence>
<comment type="similarity">
    <text evidence="2">Belongs to the DedA family.</text>
</comment>
<evidence type="ECO:0000256" key="1">
    <source>
        <dbReference type="ARBA" id="ARBA00004651"/>
    </source>
</evidence>
<dbReference type="Pfam" id="PF09335">
    <property type="entry name" value="VTT_dom"/>
    <property type="match status" value="1"/>
</dbReference>
<proteinExistence type="inferred from homology"/>
<feature type="region of interest" description="Disordered" evidence="7">
    <location>
        <begin position="194"/>
        <end position="236"/>
    </location>
</feature>
<dbReference type="PANTHER" id="PTHR42709">
    <property type="entry name" value="ALKALINE PHOSPHATASE LIKE PROTEIN"/>
    <property type="match status" value="1"/>
</dbReference>
<dbReference type="InterPro" id="IPR051311">
    <property type="entry name" value="DedA_domain"/>
</dbReference>
<keyword evidence="3" id="KW-1003">Cell membrane</keyword>
<evidence type="ECO:0000313" key="11">
    <source>
        <dbReference type="Proteomes" id="UP001143474"/>
    </source>
</evidence>
<comment type="caution">
    <text evidence="10">The sequence shown here is derived from an EMBL/GenBank/DDBJ whole genome shotgun (WGS) entry which is preliminary data.</text>
</comment>
<evidence type="ECO:0000256" key="8">
    <source>
        <dbReference type="SAM" id="Phobius"/>
    </source>
</evidence>
<evidence type="ECO:0000313" key="10">
    <source>
        <dbReference type="EMBL" id="GLK12338.1"/>
    </source>
</evidence>
<feature type="compositionally biased region" description="Basic and acidic residues" evidence="7">
    <location>
        <begin position="226"/>
        <end position="236"/>
    </location>
</feature>
<dbReference type="PANTHER" id="PTHR42709:SF6">
    <property type="entry name" value="UNDECAPRENYL PHOSPHATE TRANSPORTER A"/>
    <property type="match status" value="1"/>
</dbReference>
<keyword evidence="6 8" id="KW-0472">Membrane</keyword>
<evidence type="ECO:0000256" key="5">
    <source>
        <dbReference type="ARBA" id="ARBA00022989"/>
    </source>
</evidence>
<evidence type="ECO:0000256" key="3">
    <source>
        <dbReference type="ARBA" id="ARBA00022475"/>
    </source>
</evidence>
<dbReference type="AlphaFoldDB" id="A0A9W6I705"/>
<dbReference type="Proteomes" id="UP001143474">
    <property type="component" value="Unassembled WGS sequence"/>
</dbReference>
<evidence type="ECO:0000256" key="2">
    <source>
        <dbReference type="ARBA" id="ARBA00010792"/>
    </source>
</evidence>